<protein>
    <submittedName>
        <fullName evidence="1">Uncharacterized protein</fullName>
    </submittedName>
</protein>
<sequence length="184" mass="20775">MTRRGATLPLLRGNTTLESALEQEEDVLLDLDYPEQRIDFFVSLYSNRDDIQRIASHHLGLGPSDTCRTGDVNEWVHGSFNVCIPLYLSKQGQYLGKRALIRFPLPYKIGEFKNPGNVDEKLRCEAATFIWIHSHCPEISTPQLWGFGLVGGQSVGLSVIISYGYKNSNNFYLVYETGECLFGH</sequence>
<accession>A0A0A2KMZ7</accession>
<dbReference type="AlphaFoldDB" id="A0A0A2KMZ7"/>
<dbReference type="EMBL" id="JQGA01001158">
    <property type="protein sequence ID" value="KGO69187.1"/>
    <property type="molecule type" value="Genomic_DNA"/>
</dbReference>
<evidence type="ECO:0000313" key="2">
    <source>
        <dbReference type="Proteomes" id="UP000030104"/>
    </source>
</evidence>
<dbReference type="Proteomes" id="UP000030104">
    <property type="component" value="Unassembled WGS sequence"/>
</dbReference>
<proteinExistence type="predicted"/>
<name>A0A0A2KMZ7_PENIT</name>
<dbReference type="PhylomeDB" id="A0A0A2KMZ7"/>
<gene>
    <name evidence="1" type="ORF">PITC_096000</name>
</gene>
<organism evidence="1 2">
    <name type="scientific">Penicillium italicum</name>
    <name type="common">Blue mold</name>
    <dbReference type="NCBI Taxonomy" id="40296"/>
    <lineage>
        <taxon>Eukaryota</taxon>
        <taxon>Fungi</taxon>
        <taxon>Dikarya</taxon>
        <taxon>Ascomycota</taxon>
        <taxon>Pezizomycotina</taxon>
        <taxon>Eurotiomycetes</taxon>
        <taxon>Eurotiomycetidae</taxon>
        <taxon>Eurotiales</taxon>
        <taxon>Aspergillaceae</taxon>
        <taxon>Penicillium</taxon>
    </lineage>
</organism>
<reference evidence="1 2" key="1">
    <citation type="journal article" date="2015" name="Mol. Plant Microbe Interact.">
        <title>Genome, transcriptome, and functional analyses of Penicillium expansum provide new insights into secondary metabolism and pathogenicity.</title>
        <authorList>
            <person name="Ballester A.R."/>
            <person name="Marcet-Houben M."/>
            <person name="Levin E."/>
            <person name="Sela N."/>
            <person name="Selma-Lazaro C."/>
            <person name="Carmona L."/>
            <person name="Wisniewski M."/>
            <person name="Droby S."/>
            <person name="Gonzalez-Candelas L."/>
            <person name="Gabaldon T."/>
        </authorList>
    </citation>
    <scope>NUCLEOTIDE SEQUENCE [LARGE SCALE GENOMIC DNA]</scope>
    <source>
        <strain evidence="1 2">PHI-1</strain>
    </source>
</reference>
<dbReference type="STRING" id="40296.A0A0A2KMZ7"/>
<dbReference type="HOGENOM" id="CLU_134557_0_0_1"/>
<comment type="caution">
    <text evidence="1">The sequence shown here is derived from an EMBL/GenBank/DDBJ whole genome shotgun (WGS) entry which is preliminary data.</text>
</comment>
<keyword evidence="2" id="KW-1185">Reference proteome</keyword>
<dbReference type="OrthoDB" id="3645574at2759"/>
<evidence type="ECO:0000313" key="1">
    <source>
        <dbReference type="EMBL" id="KGO69187.1"/>
    </source>
</evidence>
<dbReference type="OMA" id="FHLRAKH"/>